<evidence type="ECO:0000313" key="2">
    <source>
        <dbReference type="Proteomes" id="UP000182257"/>
    </source>
</evidence>
<evidence type="ECO:0000313" key="1">
    <source>
        <dbReference type="EMBL" id="SEA03915.1"/>
    </source>
</evidence>
<accession>A0A1H3XWS3</accession>
<sequence length="73" mass="8651">MATWKITVKDTITYNGVHLEKGMFVEYITPTLDHPLFKTMHHDAVNQLFIKKYGVDLKKIHFINETRLSFEKK</sequence>
<reference evidence="1 2" key="1">
    <citation type="submission" date="2016-10" db="EMBL/GenBank/DDBJ databases">
        <authorList>
            <person name="de Groot N.N."/>
        </authorList>
    </citation>
    <scope>NUCLEOTIDE SEQUENCE [LARGE SCALE GENOMIC DNA]</scope>
    <source>
        <strain evidence="1 2">D31d</strain>
    </source>
</reference>
<proteinExistence type="predicted"/>
<organism evidence="1 2">
    <name type="scientific">Xylanibacter ruminicola</name>
    <name type="common">Prevotella ruminicola</name>
    <dbReference type="NCBI Taxonomy" id="839"/>
    <lineage>
        <taxon>Bacteria</taxon>
        <taxon>Pseudomonadati</taxon>
        <taxon>Bacteroidota</taxon>
        <taxon>Bacteroidia</taxon>
        <taxon>Bacteroidales</taxon>
        <taxon>Prevotellaceae</taxon>
        <taxon>Xylanibacter</taxon>
    </lineage>
</organism>
<gene>
    <name evidence="1" type="ORF">SAMN05216462_0407</name>
</gene>
<name>A0A1H3XWS3_XYLRU</name>
<dbReference type="RefSeq" id="WP_074760007.1">
    <property type="nucleotide sequence ID" value="NZ_FNRF01000001.1"/>
</dbReference>
<dbReference type="AlphaFoldDB" id="A0A1H3XWS3"/>
<dbReference type="EMBL" id="FNRF01000001">
    <property type="protein sequence ID" value="SEA03915.1"/>
    <property type="molecule type" value="Genomic_DNA"/>
</dbReference>
<dbReference type="InterPro" id="IPR046138">
    <property type="entry name" value="DUF6140"/>
</dbReference>
<protein>
    <submittedName>
        <fullName evidence="1">Uncharacterized protein</fullName>
    </submittedName>
</protein>
<dbReference type="Pfam" id="PF19637">
    <property type="entry name" value="DUF6140"/>
    <property type="match status" value="1"/>
</dbReference>
<dbReference type="Proteomes" id="UP000182257">
    <property type="component" value="Unassembled WGS sequence"/>
</dbReference>